<keyword evidence="1" id="KW-1133">Transmembrane helix</keyword>
<keyword evidence="1" id="KW-0812">Transmembrane</keyword>
<protein>
    <recommendedName>
        <fullName evidence="4">5,10-methylene-tetrahydrofolate dehydrogenase</fullName>
    </recommendedName>
</protein>
<evidence type="ECO:0000313" key="3">
    <source>
        <dbReference type="Proteomes" id="UP000824190"/>
    </source>
</evidence>
<gene>
    <name evidence="2" type="ORF">H9870_10570</name>
</gene>
<keyword evidence="1" id="KW-0472">Membrane</keyword>
<name>A0A9D1RR81_9CORY</name>
<reference evidence="2" key="2">
    <citation type="submission" date="2021-04" db="EMBL/GenBank/DDBJ databases">
        <authorList>
            <person name="Gilroy R."/>
        </authorList>
    </citation>
    <scope>NUCLEOTIDE SEQUENCE</scope>
    <source>
        <strain evidence="2">CHK32-1732</strain>
    </source>
</reference>
<organism evidence="2 3">
    <name type="scientific">Candidatus Corynebacterium avicola</name>
    <dbReference type="NCBI Taxonomy" id="2838527"/>
    <lineage>
        <taxon>Bacteria</taxon>
        <taxon>Bacillati</taxon>
        <taxon>Actinomycetota</taxon>
        <taxon>Actinomycetes</taxon>
        <taxon>Mycobacteriales</taxon>
        <taxon>Corynebacteriaceae</taxon>
        <taxon>Corynebacterium</taxon>
    </lineage>
</organism>
<reference evidence="2" key="1">
    <citation type="journal article" date="2021" name="PeerJ">
        <title>Extensive microbial diversity within the chicken gut microbiome revealed by metagenomics and culture.</title>
        <authorList>
            <person name="Gilroy R."/>
            <person name="Ravi A."/>
            <person name="Getino M."/>
            <person name="Pursley I."/>
            <person name="Horton D.L."/>
            <person name="Alikhan N.F."/>
            <person name="Baker D."/>
            <person name="Gharbi K."/>
            <person name="Hall N."/>
            <person name="Watson M."/>
            <person name="Adriaenssens E.M."/>
            <person name="Foster-Nyarko E."/>
            <person name="Jarju S."/>
            <person name="Secka A."/>
            <person name="Antonio M."/>
            <person name="Oren A."/>
            <person name="Chaudhuri R.R."/>
            <person name="La Ragione R."/>
            <person name="Hildebrand F."/>
            <person name="Pallen M.J."/>
        </authorList>
    </citation>
    <scope>NUCLEOTIDE SEQUENCE</scope>
    <source>
        <strain evidence="2">CHK32-1732</strain>
    </source>
</reference>
<feature type="transmembrane region" description="Helical" evidence="1">
    <location>
        <begin position="183"/>
        <end position="203"/>
    </location>
</feature>
<feature type="transmembrane region" description="Helical" evidence="1">
    <location>
        <begin position="150"/>
        <end position="171"/>
    </location>
</feature>
<dbReference type="Proteomes" id="UP000824190">
    <property type="component" value="Unassembled WGS sequence"/>
</dbReference>
<sequence length="337" mass="37436">MSDDKLRAANHPRVQFRTGTLPMGLDGSVRLADSAAGLMETYGWDRMVYVTDLPLTTRQPVISQTVNRGRAVMLCLPAFGVLRAQEGLRQELSRLLRGKSAGAGRSEAVDEAEDIEGGDSDADTTRVIDGFGRTVRLLLGMIAANQPAQLYRVLTGCLAIAIATGAYGIFYGSMWQMSHTVSVLRMFLISVFAVGALTFWLIYHNGLWNRWPNREPDSVEKWRARMDNRATLGTVLVAAVMIYTTVILVLLILSVVIVDTTFFRAQVHDEPFPWGYAKLAWLTASLGTFAGAIGSSFDNDDAIREATYSRREHVRRQIVGLYEDKPPSRFMARRGLR</sequence>
<accession>A0A9D1RR81</accession>
<proteinExistence type="predicted"/>
<feature type="transmembrane region" description="Helical" evidence="1">
    <location>
        <begin position="235"/>
        <end position="258"/>
    </location>
</feature>
<dbReference type="EMBL" id="DXGC01000086">
    <property type="protein sequence ID" value="HIW92090.1"/>
    <property type="molecule type" value="Genomic_DNA"/>
</dbReference>
<evidence type="ECO:0000256" key="1">
    <source>
        <dbReference type="SAM" id="Phobius"/>
    </source>
</evidence>
<dbReference type="AlphaFoldDB" id="A0A9D1RR81"/>
<comment type="caution">
    <text evidence="2">The sequence shown here is derived from an EMBL/GenBank/DDBJ whole genome shotgun (WGS) entry which is preliminary data.</text>
</comment>
<evidence type="ECO:0008006" key="4">
    <source>
        <dbReference type="Google" id="ProtNLM"/>
    </source>
</evidence>
<evidence type="ECO:0000313" key="2">
    <source>
        <dbReference type="EMBL" id="HIW92090.1"/>
    </source>
</evidence>